<dbReference type="NCBIfam" id="NF011832">
    <property type="entry name" value="PRK15304.1"/>
    <property type="match status" value="1"/>
</dbReference>
<sequence length="809" mass="86698">MPGHLCLLIAAILFPSASWADEKVEFSTDILKDRGLDASLGDYFADAAKFTPGRKRVSLKVNGKEKGTVTARFGKTGELCVDRDFLQSAGLRVPASLKNQSNEDEDEAKTQAAACVEYTKDYPSAVVTALPGEEALEIVVPQEALATDDEDFTSYARGGNAGMMNYSIFTSQNTFGGDNSLYSQASLEEGLNVGDWLLRSRQIASKSDGQTSTSYLYTYVQHTFVDSKKMMQAGQINIGNTLFAGSAINGVQLVPESGLTGNEGSGVSVSGIAQSPQARVEVRQSGMLVYSTLVPAGPFTLTNVPVTQVNTALDITVTETSGSVNHYVIPAEAVRGNQVSGPLGLSLAAGQVRDSSGPYAEPMLFTATDGWRLTPWLNASAGVMTAQKYNAIAASSDVMPINNLMVSGVAKASTDSYGNNRGQSSTLSANYGLSRNINLSASATRYTQGYRELQDALQPDFVQNSGQYTTGIGWSTPLLGSFSLGYSLSKGSEGYSDSRYVNASWGQTFKWASVTVNWQSQLNQSQSTNKSSSNGDMLYVNVTIPLGHQRVNTYMHKQGDSTKTGIQTGGYLTDDTSYTVAAERDMQEGDNGFNGSINSNLHYTQLSAAVGTYSSGNRNYNATLSGGIAATDGAVVFSPYTVSDTFAVAKIDANVSGIQLSTPAGTVWTDRWGRALIPTLPAYQNARVEIDSETLPKNIDVNNGLNMVKAGHGSVSKLNFGVMKVRRAMLKVTMKDGKRLSKGATIVDQDGNYTATVVDEGLVFINDADQQPKLYVLNENDQKQCEIIYHLKEQRDENALFENTAGVCQ</sequence>
<evidence type="ECO:0000313" key="14">
    <source>
        <dbReference type="Proteomes" id="UP000276295"/>
    </source>
</evidence>
<keyword evidence="3 9" id="KW-0813">Transport</keyword>
<evidence type="ECO:0000256" key="1">
    <source>
        <dbReference type="ARBA" id="ARBA00004571"/>
    </source>
</evidence>
<dbReference type="GO" id="GO:0015473">
    <property type="term" value="F:fimbrial usher porin activity"/>
    <property type="evidence" value="ECO:0007669"/>
    <property type="project" value="InterPro"/>
</dbReference>
<keyword evidence="14" id="KW-1185">Reference proteome</keyword>
<gene>
    <name evidence="13" type="ORF">D6029_00055</name>
</gene>
<evidence type="ECO:0000256" key="5">
    <source>
        <dbReference type="ARBA" id="ARBA00022692"/>
    </source>
</evidence>
<dbReference type="InterPro" id="IPR025949">
    <property type="entry name" value="PapC-like_C"/>
</dbReference>
<comment type="subcellular location">
    <subcellularLocation>
        <location evidence="1 9">Cell outer membrane</location>
        <topology evidence="1 9">Multi-pass membrane protein</topology>
    </subcellularLocation>
</comment>
<evidence type="ECO:0000259" key="11">
    <source>
        <dbReference type="Pfam" id="PF13953"/>
    </source>
</evidence>
<protein>
    <submittedName>
        <fullName evidence="13">Fimbrial biogenesis outer membrane usher protein</fullName>
    </submittedName>
</protein>
<keyword evidence="5 9" id="KW-0812">Transmembrane</keyword>
<dbReference type="InterPro" id="IPR037224">
    <property type="entry name" value="PapC_N_sf"/>
</dbReference>
<evidence type="ECO:0000256" key="2">
    <source>
        <dbReference type="ARBA" id="ARBA00008064"/>
    </source>
</evidence>
<dbReference type="Pfam" id="PF13953">
    <property type="entry name" value="PapC_C"/>
    <property type="match status" value="1"/>
</dbReference>
<reference evidence="13 14" key="1">
    <citation type="submission" date="2018-09" db="EMBL/GenBank/DDBJ databases">
        <title>Draft genome sequence of Buttiauxella izardii CCUG 35510T.</title>
        <authorList>
            <person name="Salva-Serra F."/>
            <person name="Marathe N."/>
            <person name="Moore E."/>
            <person name="Stadler-Svensson L."/>
            <person name="Engstrom-Jakobsson H."/>
        </authorList>
    </citation>
    <scope>NUCLEOTIDE SEQUENCE [LARGE SCALE GENOMIC DNA]</scope>
    <source>
        <strain evidence="13 14">CCUG 35510</strain>
    </source>
</reference>
<keyword evidence="4" id="KW-1134">Transmembrane beta strand</keyword>
<evidence type="ECO:0000259" key="12">
    <source>
        <dbReference type="Pfam" id="PF13954"/>
    </source>
</evidence>
<evidence type="ECO:0000256" key="9">
    <source>
        <dbReference type="RuleBase" id="RU003884"/>
    </source>
</evidence>
<evidence type="ECO:0000256" key="7">
    <source>
        <dbReference type="ARBA" id="ARBA00023136"/>
    </source>
</evidence>
<feature type="domain" description="PapC-like C-terminal" evidence="11">
    <location>
        <begin position="729"/>
        <end position="793"/>
    </location>
</feature>
<name>A0A3A5K070_9ENTR</name>
<dbReference type="Gene3D" id="2.60.40.2610">
    <property type="entry name" value="Outer membrane usher protein FimD, plug domain"/>
    <property type="match status" value="1"/>
</dbReference>
<accession>A0A3A5K070</accession>
<feature type="chain" id="PRO_5017382456" evidence="10">
    <location>
        <begin position="21"/>
        <end position="809"/>
    </location>
</feature>
<keyword evidence="7 9" id="KW-0472">Membrane</keyword>
<dbReference type="Pfam" id="PF00577">
    <property type="entry name" value="Usher"/>
    <property type="match status" value="1"/>
</dbReference>
<dbReference type="PROSITE" id="PS01151">
    <property type="entry name" value="FIMBRIAL_USHER"/>
    <property type="match status" value="1"/>
</dbReference>
<dbReference type="GO" id="GO:0009297">
    <property type="term" value="P:pilus assembly"/>
    <property type="evidence" value="ECO:0007669"/>
    <property type="project" value="InterPro"/>
</dbReference>
<evidence type="ECO:0000313" key="13">
    <source>
        <dbReference type="EMBL" id="RJT28077.1"/>
    </source>
</evidence>
<dbReference type="InterPro" id="IPR018030">
    <property type="entry name" value="Fimbrial_membr_usher_CS"/>
</dbReference>
<dbReference type="Proteomes" id="UP000276295">
    <property type="component" value="Unassembled WGS sequence"/>
</dbReference>
<dbReference type="PANTHER" id="PTHR30451:SF8">
    <property type="entry name" value="FIMBRIAL USHER PROTEIN"/>
    <property type="match status" value="1"/>
</dbReference>
<dbReference type="SUPFAM" id="SSF141729">
    <property type="entry name" value="FimD N-terminal domain-like"/>
    <property type="match status" value="1"/>
</dbReference>
<evidence type="ECO:0000256" key="8">
    <source>
        <dbReference type="ARBA" id="ARBA00023237"/>
    </source>
</evidence>
<dbReference type="OrthoDB" id="6465993at2"/>
<evidence type="ECO:0000256" key="6">
    <source>
        <dbReference type="ARBA" id="ARBA00022729"/>
    </source>
</evidence>
<comment type="caution">
    <text evidence="13">The sequence shown here is derived from an EMBL/GenBank/DDBJ whole genome shotgun (WGS) entry which is preliminary data.</text>
</comment>
<dbReference type="InterPro" id="IPR025885">
    <property type="entry name" value="PapC_N"/>
</dbReference>
<organism evidence="13 14">
    <name type="scientific">Buttiauxella izardii</name>
    <dbReference type="NCBI Taxonomy" id="82991"/>
    <lineage>
        <taxon>Bacteria</taxon>
        <taxon>Pseudomonadati</taxon>
        <taxon>Pseudomonadota</taxon>
        <taxon>Gammaproteobacteria</taxon>
        <taxon>Enterobacterales</taxon>
        <taxon>Enterobacteriaceae</taxon>
        <taxon>Buttiauxella</taxon>
    </lineage>
</organism>
<evidence type="ECO:0000256" key="10">
    <source>
        <dbReference type="SAM" id="SignalP"/>
    </source>
</evidence>
<proteinExistence type="inferred from homology"/>
<dbReference type="AlphaFoldDB" id="A0A3A5K070"/>
<evidence type="ECO:0000256" key="3">
    <source>
        <dbReference type="ARBA" id="ARBA00022448"/>
    </source>
</evidence>
<dbReference type="Gene3D" id="2.60.40.2070">
    <property type="match status" value="1"/>
</dbReference>
<keyword evidence="6 10" id="KW-0732">Signal</keyword>
<evidence type="ECO:0000256" key="4">
    <source>
        <dbReference type="ARBA" id="ARBA00022452"/>
    </source>
</evidence>
<dbReference type="Gene3D" id="2.60.40.3110">
    <property type="match status" value="1"/>
</dbReference>
<feature type="domain" description="PapC N-terminal" evidence="12">
    <location>
        <begin position="25"/>
        <end position="168"/>
    </location>
</feature>
<dbReference type="InterPro" id="IPR042186">
    <property type="entry name" value="FimD_plug_dom"/>
</dbReference>
<dbReference type="PANTHER" id="PTHR30451">
    <property type="entry name" value="OUTER MEMBRANE USHER PROTEIN"/>
    <property type="match status" value="1"/>
</dbReference>
<dbReference type="Gene3D" id="3.10.20.410">
    <property type="match status" value="1"/>
</dbReference>
<dbReference type="InterPro" id="IPR043142">
    <property type="entry name" value="PapC-like_C_sf"/>
</dbReference>
<keyword evidence="8 9" id="KW-0998">Cell outer membrane</keyword>
<dbReference type="EMBL" id="QZWH01000001">
    <property type="protein sequence ID" value="RJT28077.1"/>
    <property type="molecule type" value="Genomic_DNA"/>
</dbReference>
<comment type="similarity">
    <text evidence="2 9">Belongs to the fimbrial export usher family.</text>
</comment>
<dbReference type="Pfam" id="PF13954">
    <property type="entry name" value="PapC_N"/>
    <property type="match status" value="1"/>
</dbReference>
<keyword evidence="9" id="KW-1029">Fimbrium biogenesis</keyword>
<feature type="signal peptide" evidence="10">
    <location>
        <begin position="1"/>
        <end position="20"/>
    </location>
</feature>
<dbReference type="InterPro" id="IPR000015">
    <property type="entry name" value="Fimb_usher"/>
</dbReference>
<dbReference type="GO" id="GO:0009279">
    <property type="term" value="C:cell outer membrane"/>
    <property type="evidence" value="ECO:0007669"/>
    <property type="project" value="UniProtKB-SubCell"/>
</dbReference>